<evidence type="ECO:0000313" key="3">
    <source>
        <dbReference type="EMBL" id="MDC3423230.1"/>
    </source>
</evidence>
<accession>A0A9X3WP34</accession>
<keyword evidence="4" id="KW-1185">Reference proteome</keyword>
<feature type="domain" description="DUF1468" evidence="2">
    <location>
        <begin position="9"/>
        <end position="154"/>
    </location>
</feature>
<dbReference type="Pfam" id="PF07331">
    <property type="entry name" value="TctB"/>
    <property type="match status" value="1"/>
</dbReference>
<evidence type="ECO:0000256" key="1">
    <source>
        <dbReference type="SAM" id="Phobius"/>
    </source>
</evidence>
<feature type="transmembrane region" description="Helical" evidence="1">
    <location>
        <begin position="40"/>
        <end position="62"/>
    </location>
</feature>
<name>A0A9X3WP34_9BACI</name>
<gene>
    <name evidence="3" type="ORF">NC797_01745</name>
</gene>
<dbReference type="InterPro" id="IPR009936">
    <property type="entry name" value="DUF1468"/>
</dbReference>
<protein>
    <submittedName>
        <fullName evidence="3">Tripartite tricarboxylate transporter TctB family protein</fullName>
    </submittedName>
</protein>
<feature type="transmembrane region" description="Helical" evidence="1">
    <location>
        <begin position="87"/>
        <end position="120"/>
    </location>
</feature>
<keyword evidence="1" id="KW-0472">Membrane</keyword>
<dbReference type="RefSeq" id="WP_272434901.1">
    <property type="nucleotide sequence ID" value="NZ_JAMQKB010000001.1"/>
</dbReference>
<feature type="transmembrane region" description="Helical" evidence="1">
    <location>
        <begin position="126"/>
        <end position="145"/>
    </location>
</feature>
<keyword evidence="1" id="KW-1133">Transmembrane helix</keyword>
<evidence type="ECO:0000259" key="2">
    <source>
        <dbReference type="Pfam" id="PF07331"/>
    </source>
</evidence>
<dbReference type="Proteomes" id="UP001145050">
    <property type="component" value="Unassembled WGS sequence"/>
</dbReference>
<keyword evidence="1" id="KW-0812">Transmembrane</keyword>
<dbReference type="AlphaFoldDB" id="A0A9X3WP34"/>
<comment type="caution">
    <text evidence="3">The sequence shown here is derived from an EMBL/GenBank/DDBJ whole genome shotgun (WGS) entry which is preliminary data.</text>
</comment>
<dbReference type="EMBL" id="JAMQKB010000001">
    <property type="protein sequence ID" value="MDC3423230.1"/>
    <property type="molecule type" value="Genomic_DNA"/>
</dbReference>
<reference evidence="3" key="1">
    <citation type="submission" date="2022-06" db="EMBL/GenBank/DDBJ databases">
        <title>Aquibacillus sp. a new bacterium isolated from soil saline samples.</title>
        <authorList>
            <person name="Galisteo C."/>
            <person name="De La Haba R."/>
            <person name="Sanchez-Porro C."/>
            <person name="Ventosa A."/>
        </authorList>
    </citation>
    <scope>NUCLEOTIDE SEQUENCE</scope>
    <source>
        <strain evidence="3">3ASR75-11</strain>
    </source>
</reference>
<organism evidence="3 4">
    <name type="scientific">Terrihalobacillus insolitus</name>
    <dbReference type="NCBI Taxonomy" id="2950438"/>
    <lineage>
        <taxon>Bacteria</taxon>
        <taxon>Bacillati</taxon>
        <taxon>Bacillota</taxon>
        <taxon>Bacilli</taxon>
        <taxon>Bacillales</taxon>
        <taxon>Bacillaceae</taxon>
        <taxon>Terrihalobacillus</taxon>
    </lineage>
</organism>
<sequence length="159" mass="17946">MVKAKRDLINSVVILAFSGFAYYGSSLISERNLGKTEADFFPNIMIGVIAFLSLCLLANSIVRMKKEKDSHLNISIRKLLQENKKVILTFILFGLYVLLLGYIGYFPSSILFLITLYLVLATNKQKMWIVCLGFIALTLVLYIVFQNALSVFLPTGVFF</sequence>
<proteinExistence type="predicted"/>
<evidence type="ECO:0000313" key="4">
    <source>
        <dbReference type="Proteomes" id="UP001145050"/>
    </source>
</evidence>